<proteinExistence type="predicted"/>
<protein>
    <submittedName>
        <fullName evidence="2">Uncharacterized protein</fullName>
    </submittedName>
</protein>
<dbReference type="EMBL" id="CDMZ01002669">
    <property type="protein sequence ID" value="CEM43370.1"/>
    <property type="molecule type" value="Genomic_DNA"/>
</dbReference>
<name>A0A0G4HHF1_9ALVE</name>
<feature type="region of interest" description="Disordered" evidence="1">
    <location>
        <begin position="261"/>
        <end position="292"/>
    </location>
</feature>
<gene>
    <name evidence="2" type="ORF">Cvel_27489</name>
</gene>
<reference evidence="2" key="1">
    <citation type="submission" date="2014-11" db="EMBL/GenBank/DDBJ databases">
        <authorList>
            <person name="Otto D Thomas"/>
            <person name="Naeem Raeece"/>
        </authorList>
    </citation>
    <scope>NUCLEOTIDE SEQUENCE</scope>
</reference>
<dbReference type="VEuPathDB" id="CryptoDB:Cvel_27489"/>
<dbReference type="PhylomeDB" id="A0A0G4HHF1"/>
<evidence type="ECO:0000256" key="1">
    <source>
        <dbReference type="SAM" id="MobiDB-lite"/>
    </source>
</evidence>
<feature type="compositionally biased region" description="Basic and acidic residues" evidence="1">
    <location>
        <begin position="278"/>
        <end position="288"/>
    </location>
</feature>
<accession>A0A0G4HHF1</accession>
<sequence length="538" mass="59926">MEKKKQQQQEPDPPQRYWHQLWYVDDASNTGWLRQLQAWLHELVKRGPAAGYVVEVDKLILAVLPQFVQKAKEIFAEFPDLQIVEGTCLLGGHVGTDAHRKKWVQEKVKEWARSVERVATAAEFVLHEAYAACSKSLQHEWKFVARVVPEAGGQMGQLEGMIRDRLIPALMKGRRNGGPSIQHDVWLRDVAALPVRLLGLGIPKPTETADRDYKTLAVASEAITEAILRGEDIDTDEHVKRGQKTRVAHKEAVKEAVEKEWERLGSQSGQAASEDQCEEVRQSKEKRQSGWLTATPLKEHGMNLSLDEFRDAITIRYQGRVGGGKSRCEGCGGRWSLQHALNCPVGGLPTLRHDEVNRTWASLTAEAYPAGAVHAKEPIIRELREEGEVQGCPALRGNFQVRGAYAPQRLAIFDTRVINPYAASREKMIWTQALKAAAEEKKRKHGQASADRGCDFTPLVSAVDGTMEGEAKMFLKRVAERLSEKWGQHVSKTYGRIRARLQIAHLKAASACIRGTRGVQGEGWEEGGVGSALVMTKG</sequence>
<evidence type="ECO:0000313" key="2">
    <source>
        <dbReference type="EMBL" id="CEM43370.1"/>
    </source>
</evidence>
<organism evidence="2">
    <name type="scientific">Chromera velia CCMP2878</name>
    <dbReference type="NCBI Taxonomy" id="1169474"/>
    <lineage>
        <taxon>Eukaryota</taxon>
        <taxon>Sar</taxon>
        <taxon>Alveolata</taxon>
        <taxon>Colpodellida</taxon>
        <taxon>Chromeraceae</taxon>
        <taxon>Chromera</taxon>
    </lineage>
</organism>
<dbReference type="AlphaFoldDB" id="A0A0G4HHF1"/>